<dbReference type="GO" id="GO:0015677">
    <property type="term" value="P:copper ion import"/>
    <property type="evidence" value="ECO:0007669"/>
    <property type="project" value="TreeGrafter"/>
</dbReference>
<dbReference type="PANTHER" id="PTHR14239">
    <property type="entry name" value="DUDULIN-RELATED"/>
    <property type="match status" value="1"/>
</dbReference>
<keyword evidence="1" id="KW-0560">Oxidoreductase</keyword>
<dbReference type="GO" id="GO:0050661">
    <property type="term" value="F:NADP binding"/>
    <property type="evidence" value="ECO:0007669"/>
    <property type="project" value="InterPro"/>
</dbReference>
<keyword evidence="4" id="KW-1185">Reference proteome</keyword>
<dbReference type="EMBL" id="CP062983">
    <property type="protein sequence ID" value="QPC81495.1"/>
    <property type="molecule type" value="Genomic_DNA"/>
</dbReference>
<feature type="domain" description="Pyrroline-5-carboxylate reductase catalytic N-terminal" evidence="2">
    <location>
        <begin position="19"/>
        <end position="115"/>
    </location>
</feature>
<dbReference type="Pfam" id="PF03807">
    <property type="entry name" value="F420_oxidored"/>
    <property type="match status" value="1"/>
</dbReference>
<evidence type="ECO:0000313" key="3">
    <source>
        <dbReference type="EMBL" id="QPC81495.1"/>
    </source>
</evidence>
<dbReference type="GO" id="GO:0052851">
    <property type="term" value="F:ferric-chelate reductase (NADPH) activity"/>
    <property type="evidence" value="ECO:0007669"/>
    <property type="project" value="TreeGrafter"/>
</dbReference>
<dbReference type="GO" id="GO:0008823">
    <property type="term" value="F:cupric reductase (NADH) activity"/>
    <property type="evidence" value="ECO:0007669"/>
    <property type="project" value="TreeGrafter"/>
</dbReference>
<dbReference type="PANTHER" id="PTHR14239:SF0">
    <property type="entry name" value="F420-DEPENDENT NADP REDUCTASE"/>
    <property type="match status" value="1"/>
</dbReference>
<dbReference type="GO" id="GO:0006740">
    <property type="term" value="P:NADPH regeneration"/>
    <property type="evidence" value="ECO:0007669"/>
    <property type="project" value="InterPro"/>
</dbReference>
<proteinExistence type="predicted"/>
<dbReference type="Gene3D" id="3.40.50.720">
    <property type="entry name" value="NAD(P)-binding Rossmann-like Domain"/>
    <property type="match status" value="1"/>
</dbReference>
<evidence type="ECO:0000313" key="4">
    <source>
        <dbReference type="Proteomes" id="UP000594468"/>
    </source>
</evidence>
<gene>
    <name evidence="3" type="primary">npdG</name>
    <name evidence="3" type="ORF">G4Y79_17615</name>
</gene>
<dbReference type="AlphaFoldDB" id="A0A7S8ICF7"/>
<dbReference type="InterPro" id="IPR028939">
    <property type="entry name" value="P5C_Rdtase_cat_N"/>
</dbReference>
<dbReference type="GO" id="GO:0005886">
    <property type="term" value="C:plasma membrane"/>
    <property type="evidence" value="ECO:0007669"/>
    <property type="project" value="TreeGrafter"/>
</dbReference>
<dbReference type="NCBIfam" id="TIGR01915">
    <property type="entry name" value="npdG"/>
    <property type="match status" value="1"/>
</dbReference>
<dbReference type="InterPro" id="IPR036291">
    <property type="entry name" value="NAD(P)-bd_dom_sf"/>
</dbReference>
<sequence length="233" mass="24676">MYRRGVLVSENDSPLIKSIAVVGGTGKEGSALAKRWALNGYRVIIGSRSADKAEKSAAETNEELNGEYLTGMANEDAVQNAEIIVLSVPYSAHKSTLETIKPYITGKILVDVTVPIQPPNFTTVHVPEGKAASLESQAFLGEDVKVAAAFQNVSFVKLSDPQGDVNCDVLICGDDLGVKQEVMTLVEAAGMRGIDAGPLANAVAVEALTPVILYINKQHKIKSAGIRITGLDD</sequence>
<name>A0A7S8ICF7_9CHLR</name>
<protein>
    <submittedName>
        <fullName evidence="3">NADPH-dependent F420 reductase</fullName>
    </submittedName>
</protein>
<dbReference type="GO" id="GO:0070967">
    <property type="term" value="F:coenzyme F420 binding"/>
    <property type="evidence" value="ECO:0007669"/>
    <property type="project" value="InterPro"/>
</dbReference>
<dbReference type="InterPro" id="IPR051267">
    <property type="entry name" value="STEAP_metalloreductase"/>
</dbReference>
<evidence type="ECO:0000259" key="2">
    <source>
        <dbReference type="Pfam" id="PF03807"/>
    </source>
</evidence>
<evidence type="ECO:0000256" key="1">
    <source>
        <dbReference type="ARBA" id="ARBA00023002"/>
    </source>
</evidence>
<accession>A0A7S8ICF7</accession>
<dbReference type="Proteomes" id="UP000594468">
    <property type="component" value="Chromosome"/>
</dbReference>
<reference evidence="3 4" key="1">
    <citation type="submission" date="2020-02" db="EMBL/GenBank/DDBJ databases">
        <authorList>
            <person name="Zheng R.K."/>
            <person name="Sun C.M."/>
        </authorList>
    </citation>
    <scope>NUCLEOTIDE SEQUENCE [LARGE SCALE GENOMIC DNA]</scope>
    <source>
        <strain evidence="4">rifampicinis</strain>
    </source>
</reference>
<dbReference type="InterPro" id="IPR010185">
    <property type="entry name" value="NpdG"/>
</dbReference>
<dbReference type="GO" id="GO:0016651">
    <property type="term" value="F:oxidoreductase activity, acting on NAD(P)H"/>
    <property type="evidence" value="ECO:0007669"/>
    <property type="project" value="InterPro"/>
</dbReference>
<dbReference type="KEGG" id="pmet:G4Y79_17615"/>
<organism evidence="3 4">
    <name type="scientific">Phototrophicus methaneseepsis</name>
    <dbReference type="NCBI Taxonomy" id="2710758"/>
    <lineage>
        <taxon>Bacteria</taxon>
        <taxon>Bacillati</taxon>
        <taxon>Chloroflexota</taxon>
        <taxon>Candidatus Thermofontia</taxon>
        <taxon>Phototrophicales</taxon>
        <taxon>Phototrophicaceae</taxon>
        <taxon>Phototrophicus</taxon>
    </lineage>
</organism>
<dbReference type="SUPFAM" id="SSF51735">
    <property type="entry name" value="NAD(P)-binding Rossmann-fold domains"/>
    <property type="match status" value="1"/>
</dbReference>